<keyword evidence="7 17" id="KW-0812">Transmembrane</keyword>
<sequence length="189" mass="21649">MTERQSPSRALNQQEVYQLLWTVDQIDDGHHQSSSLKEAMSLFTTENPVFAGYAFYSALLAFKMLLLALLTGYQRFRKKAFVNPEDAAQAGTEVKLVPDEDVERIRRAHLNDMENIPIFMITGLIFVASDPNVIFALMMFRLYTIGRFLHTVVYTVYVVKQPARAISFQIGLITNVIIIFYIFVSFPQL</sequence>
<evidence type="ECO:0000256" key="5">
    <source>
        <dbReference type="ARBA" id="ARBA00012452"/>
    </source>
</evidence>
<evidence type="ECO:0000256" key="7">
    <source>
        <dbReference type="ARBA" id="ARBA00022692"/>
    </source>
</evidence>
<evidence type="ECO:0000256" key="6">
    <source>
        <dbReference type="ARBA" id="ARBA00022679"/>
    </source>
</evidence>
<evidence type="ECO:0000256" key="11">
    <source>
        <dbReference type="ARBA" id="ARBA00022990"/>
    </source>
</evidence>
<dbReference type="PANTHER" id="PTHR10689:SF6">
    <property type="entry name" value="MICROSOMAL GLUTATHIONE S-TRANSFERASE 1"/>
    <property type="match status" value="1"/>
</dbReference>
<feature type="transmembrane region" description="Helical" evidence="17">
    <location>
        <begin position="163"/>
        <end position="184"/>
    </location>
</feature>
<evidence type="ECO:0000256" key="13">
    <source>
        <dbReference type="ARBA" id="ARBA00023136"/>
    </source>
</evidence>
<accession>A0A8I6RT31</accession>
<dbReference type="OMA" id="TAYMAIK"/>
<dbReference type="FunFam" id="1.20.120.550:FF:000002">
    <property type="entry name" value="Microsomal glutathione S-transferase 1"/>
    <property type="match status" value="1"/>
</dbReference>
<keyword evidence="12" id="KW-0496">Mitochondrion</keyword>
<dbReference type="SUPFAM" id="SSF161084">
    <property type="entry name" value="MAPEG domain-like"/>
    <property type="match status" value="1"/>
</dbReference>
<evidence type="ECO:0000256" key="12">
    <source>
        <dbReference type="ARBA" id="ARBA00023128"/>
    </source>
</evidence>
<dbReference type="GO" id="GO:0005741">
    <property type="term" value="C:mitochondrial outer membrane"/>
    <property type="evidence" value="ECO:0007669"/>
    <property type="project" value="UniProtKB-SubCell"/>
</dbReference>
<dbReference type="InterPro" id="IPR001129">
    <property type="entry name" value="Membr-assoc_MAPEG"/>
</dbReference>
<dbReference type="InterPro" id="IPR023352">
    <property type="entry name" value="MAPEG-like_dom_sf"/>
</dbReference>
<dbReference type="RefSeq" id="XP_014249158.1">
    <property type="nucleotide sequence ID" value="XM_014393672.2"/>
</dbReference>
<comment type="subcellular location">
    <subcellularLocation>
        <location evidence="3">Endoplasmic reticulum membrane</location>
        <topology evidence="3">Multi-pass membrane protein</topology>
    </subcellularLocation>
    <subcellularLocation>
        <location evidence="2">Mitochondrion outer membrane</location>
    </subcellularLocation>
</comment>
<name>A0A8I6RT31_CIMLE</name>
<dbReference type="PANTHER" id="PTHR10689">
    <property type="entry name" value="MICROSOMAL GLUTATHIONE S-TRANSFERASE 1"/>
    <property type="match status" value="1"/>
</dbReference>
<comment type="similarity">
    <text evidence="4">Belongs to the MAPEG family.</text>
</comment>
<dbReference type="AlphaFoldDB" id="A0A8I6RT31"/>
<evidence type="ECO:0000313" key="19">
    <source>
        <dbReference type="Proteomes" id="UP000494040"/>
    </source>
</evidence>
<dbReference type="InterPro" id="IPR040162">
    <property type="entry name" value="MGST1-like"/>
</dbReference>
<keyword evidence="9" id="KW-0256">Endoplasmic reticulum</keyword>
<dbReference type="GeneID" id="106666464"/>
<feature type="transmembrane region" description="Helical" evidence="17">
    <location>
        <begin position="50"/>
        <end position="70"/>
    </location>
</feature>
<comment type="function">
    <text evidence="1">Conjugation of reduced glutathione to a wide number of exogenous and endogenous hydrophobic electrophiles.</text>
</comment>
<dbReference type="Gene3D" id="1.20.120.550">
    <property type="entry name" value="Membrane associated eicosanoid/glutathione metabolism-like domain"/>
    <property type="match status" value="1"/>
</dbReference>
<evidence type="ECO:0000256" key="2">
    <source>
        <dbReference type="ARBA" id="ARBA00004294"/>
    </source>
</evidence>
<dbReference type="EC" id="2.5.1.18" evidence="5"/>
<keyword evidence="19" id="KW-1185">Reference proteome</keyword>
<dbReference type="EnsemblMetazoa" id="XM_014393672.2">
    <property type="protein sequence ID" value="XP_014249158.1"/>
    <property type="gene ID" value="LOC106666464"/>
</dbReference>
<evidence type="ECO:0000256" key="1">
    <source>
        <dbReference type="ARBA" id="ARBA00003701"/>
    </source>
</evidence>
<dbReference type="Pfam" id="PF01124">
    <property type="entry name" value="MAPEG"/>
    <property type="match status" value="1"/>
</dbReference>
<dbReference type="Proteomes" id="UP000494040">
    <property type="component" value="Unassembled WGS sequence"/>
</dbReference>
<evidence type="ECO:0000256" key="17">
    <source>
        <dbReference type="SAM" id="Phobius"/>
    </source>
</evidence>
<dbReference type="KEGG" id="clec:106666464"/>
<evidence type="ECO:0000256" key="14">
    <source>
        <dbReference type="ARBA" id="ARBA00038540"/>
    </source>
</evidence>
<feature type="transmembrane region" description="Helical" evidence="17">
    <location>
        <begin position="116"/>
        <end position="143"/>
    </location>
</feature>
<evidence type="ECO:0000256" key="4">
    <source>
        <dbReference type="ARBA" id="ARBA00010459"/>
    </source>
</evidence>
<keyword evidence="10 17" id="KW-1133">Transmembrane helix</keyword>
<evidence type="ECO:0000256" key="16">
    <source>
        <dbReference type="ARBA" id="ARBA00049385"/>
    </source>
</evidence>
<comment type="subunit">
    <text evidence="14">Homotrimer; The trimer binds only one molecule of glutathione.</text>
</comment>
<keyword evidence="13 17" id="KW-0472">Membrane</keyword>
<keyword evidence="11" id="KW-0007">Acetylation</keyword>
<protein>
    <recommendedName>
        <fullName evidence="15">Microsomal glutathione S-transferase 1</fullName>
        <ecNumber evidence="5">2.5.1.18</ecNumber>
    </recommendedName>
</protein>
<evidence type="ECO:0000256" key="10">
    <source>
        <dbReference type="ARBA" id="ARBA00022989"/>
    </source>
</evidence>
<dbReference type="GO" id="GO:0005789">
    <property type="term" value="C:endoplasmic reticulum membrane"/>
    <property type="evidence" value="ECO:0007669"/>
    <property type="project" value="UniProtKB-SubCell"/>
</dbReference>
<evidence type="ECO:0000256" key="9">
    <source>
        <dbReference type="ARBA" id="ARBA00022824"/>
    </source>
</evidence>
<evidence type="ECO:0000256" key="15">
    <source>
        <dbReference type="ARBA" id="ARBA00039397"/>
    </source>
</evidence>
<keyword evidence="8" id="KW-1000">Mitochondrion outer membrane</keyword>
<keyword evidence="6" id="KW-0808">Transferase</keyword>
<reference evidence="18" key="1">
    <citation type="submission" date="2022-01" db="UniProtKB">
        <authorList>
            <consortium name="EnsemblMetazoa"/>
        </authorList>
    </citation>
    <scope>IDENTIFICATION</scope>
</reference>
<evidence type="ECO:0000256" key="3">
    <source>
        <dbReference type="ARBA" id="ARBA00004477"/>
    </source>
</evidence>
<comment type="catalytic activity">
    <reaction evidence="16">
        <text>RX + glutathione = an S-substituted glutathione + a halide anion + H(+)</text>
        <dbReference type="Rhea" id="RHEA:16437"/>
        <dbReference type="ChEBI" id="CHEBI:15378"/>
        <dbReference type="ChEBI" id="CHEBI:16042"/>
        <dbReference type="ChEBI" id="CHEBI:17792"/>
        <dbReference type="ChEBI" id="CHEBI:57925"/>
        <dbReference type="ChEBI" id="CHEBI:90779"/>
        <dbReference type="EC" id="2.5.1.18"/>
    </reaction>
    <physiologicalReaction direction="left-to-right" evidence="16">
        <dbReference type="Rhea" id="RHEA:16438"/>
    </physiologicalReaction>
</comment>
<evidence type="ECO:0000313" key="18">
    <source>
        <dbReference type="EnsemblMetazoa" id="XP_014249158.1"/>
    </source>
</evidence>
<proteinExistence type="inferred from homology"/>
<dbReference type="GO" id="GO:0004364">
    <property type="term" value="F:glutathione transferase activity"/>
    <property type="evidence" value="ECO:0007669"/>
    <property type="project" value="UniProtKB-EC"/>
</dbReference>
<dbReference type="OrthoDB" id="193139at2759"/>
<organism evidence="18 19">
    <name type="scientific">Cimex lectularius</name>
    <name type="common">Bed bug</name>
    <name type="synonym">Acanthia lectularia</name>
    <dbReference type="NCBI Taxonomy" id="79782"/>
    <lineage>
        <taxon>Eukaryota</taxon>
        <taxon>Metazoa</taxon>
        <taxon>Ecdysozoa</taxon>
        <taxon>Arthropoda</taxon>
        <taxon>Hexapoda</taxon>
        <taxon>Insecta</taxon>
        <taxon>Pterygota</taxon>
        <taxon>Neoptera</taxon>
        <taxon>Paraneoptera</taxon>
        <taxon>Hemiptera</taxon>
        <taxon>Heteroptera</taxon>
        <taxon>Panheteroptera</taxon>
        <taxon>Cimicomorpha</taxon>
        <taxon>Cimicidae</taxon>
        <taxon>Cimex</taxon>
    </lineage>
</organism>
<evidence type="ECO:0000256" key="8">
    <source>
        <dbReference type="ARBA" id="ARBA00022787"/>
    </source>
</evidence>